<reference evidence="3" key="1">
    <citation type="journal article" date="2022" name="bioRxiv">
        <title>Sequencing and chromosome-scale assembly of the giantPleurodeles waltlgenome.</title>
        <authorList>
            <person name="Brown T."/>
            <person name="Elewa A."/>
            <person name="Iarovenko S."/>
            <person name="Subramanian E."/>
            <person name="Araus A.J."/>
            <person name="Petzold A."/>
            <person name="Susuki M."/>
            <person name="Suzuki K.-i.T."/>
            <person name="Hayashi T."/>
            <person name="Toyoda A."/>
            <person name="Oliveira C."/>
            <person name="Osipova E."/>
            <person name="Leigh N.D."/>
            <person name="Simon A."/>
            <person name="Yun M.H."/>
        </authorList>
    </citation>
    <scope>NUCLEOTIDE SEQUENCE</scope>
    <source>
        <strain evidence="3">20211129_DDA</strain>
        <tissue evidence="3">Liver</tissue>
    </source>
</reference>
<evidence type="ECO:0000313" key="4">
    <source>
        <dbReference type="Proteomes" id="UP001066276"/>
    </source>
</evidence>
<dbReference type="InterPro" id="IPR028002">
    <property type="entry name" value="Myb_DNA-bind_5"/>
</dbReference>
<feature type="compositionally biased region" description="Low complexity" evidence="1">
    <location>
        <begin position="138"/>
        <end position="156"/>
    </location>
</feature>
<feature type="region of interest" description="Disordered" evidence="1">
    <location>
        <begin position="90"/>
        <end position="162"/>
    </location>
</feature>
<evidence type="ECO:0000256" key="1">
    <source>
        <dbReference type="SAM" id="MobiDB-lite"/>
    </source>
</evidence>
<dbReference type="Pfam" id="PF13873">
    <property type="entry name" value="Myb_DNA-bind_5"/>
    <property type="match status" value="1"/>
</dbReference>
<evidence type="ECO:0000259" key="2">
    <source>
        <dbReference type="Pfam" id="PF13873"/>
    </source>
</evidence>
<dbReference type="AlphaFoldDB" id="A0AAV7VNY2"/>
<keyword evidence="4" id="KW-1185">Reference proteome</keyword>
<dbReference type="EMBL" id="JANPWB010000003">
    <property type="protein sequence ID" value="KAJ1201840.1"/>
    <property type="molecule type" value="Genomic_DNA"/>
</dbReference>
<name>A0AAV7VNY2_PLEWA</name>
<feature type="compositionally biased region" description="Low complexity" evidence="1">
    <location>
        <begin position="189"/>
        <end position="214"/>
    </location>
</feature>
<feature type="region of interest" description="Disordered" evidence="1">
    <location>
        <begin position="189"/>
        <end position="237"/>
    </location>
</feature>
<sequence>MAHVYGERAPAFTAEELEKLVDGVLPQCTLLYGPPDKQVSTHQKKGIWRAIAKEVRTLGVFHRQSIHCRKRVSRSQAITSATKLADAVVPATPRGSNGAPVRPASVPLTPAKDQPIPPPAKVKKGPACRTAKEHDPPSKASSKTQAASAKVPAASAKVKKGQKSQGKALQALEAPGEVLVVTIRTDSPATCTATSTATSTATCPTAATTTVSSSIPSGQPSEAAGDGLVPPSTTTNTCTTASTASIPAAGTAANNATCTATCPTAATTTVSSSIPSGQPSEAAGDGLEPPTTTESTPTSTTSNLQPQSPQDGVCPCLRGVSCNLFPANLVPQTPRGWNVNCHTPSAASPGTKAPPEPVQKCIHSPNPWQDEAHWAQCPLQNKWRNSSTHPILGRMKHTGHNAPSRTSGEATTLEKLWPCTPQDLAVGTPPTRETVALHSPGQSSGQSTHYRDCALGLPRTKQ</sequence>
<protein>
    <recommendedName>
        <fullName evidence="2">Myb/SANT-like DNA-binding domain-containing protein</fullName>
    </recommendedName>
</protein>
<dbReference type="Proteomes" id="UP001066276">
    <property type="component" value="Chromosome 2_1"/>
</dbReference>
<accession>A0AAV7VNY2</accession>
<comment type="caution">
    <text evidence="3">The sequence shown here is derived from an EMBL/GenBank/DDBJ whole genome shotgun (WGS) entry which is preliminary data.</text>
</comment>
<organism evidence="3 4">
    <name type="scientific">Pleurodeles waltl</name>
    <name type="common">Iberian ribbed newt</name>
    <dbReference type="NCBI Taxonomy" id="8319"/>
    <lineage>
        <taxon>Eukaryota</taxon>
        <taxon>Metazoa</taxon>
        <taxon>Chordata</taxon>
        <taxon>Craniata</taxon>
        <taxon>Vertebrata</taxon>
        <taxon>Euteleostomi</taxon>
        <taxon>Amphibia</taxon>
        <taxon>Batrachia</taxon>
        <taxon>Caudata</taxon>
        <taxon>Salamandroidea</taxon>
        <taxon>Salamandridae</taxon>
        <taxon>Pleurodelinae</taxon>
        <taxon>Pleurodeles</taxon>
    </lineage>
</organism>
<feature type="region of interest" description="Disordered" evidence="1">
    <location>
        <begin position="427"/>
        <end position="462"/>
    </location>
</feature>
<proteinExistence type="predicted"/>
<feature type="region of interest" description="Disordered" evidence="1">
    <location>
        <begin position="269"/>
        <end position="309"/>
    </location>
</feature>
<feature type="domain" description="Myb/SANT-like DNA-binding" evidence="2">
    <location>
        <begin position="8"/>
        <end position="71"/>
    </location>
</feature>
<feature type="compositionally biased region" description="Low complexity" evidence="1">
    <location>
        <begin position="288"/>
        <end position="302"/>
    </location>
</feature>
<gene>
    <name evidence="3" type="ORF">NDU88_005646</name>
</gene>
<evidence type="ECO:0000313" key="3">
    <source>
        <dbReference type="EMBL" id="KAJ1201840.1"/>
    </source>
</evidence>